<dbReference type="OrthoDB" id="663995at2759"/>
<proteinExistence type="predicted"/>
<dbReference type="EMBL" id="LFYR01001356">
    <property type="protein sequence ID" value="KMZ62442.1"/>
    <property type="molecule type" value="Genomic_DNA"/>
</dbReference>
<comment type="caution">
    <text evidence="4">The sequence shown here is derived from an EMBL/GenBank/DDBJ whole genome shotgun (WGS) entry which is preliminary data.</text>
</comment>
<accession>A0A0K9P2G1</accession>
<dbReference type="Pfam" id="PF04782">
    <property type="entry name" value="DUF632"/>
    <property type="match status" value="1"/>
</dbReference>
<dbReference type="InterPro" id="IPR006868">
    <property type="entry name" value="DUF630"/>
</dbReference>
<sequence length="819" mass="93148">MGCSASKLDDGEVIQLCKDRKNFIKQAVEQRLRFATGHTAYVDSLRRVSVALRNYMEGGGGESHDLYSDSCSTPPFTPPVKRYSPEIMRIPPKPSSSPRPIQYRTHQTTVHYLRSGGGNSTPAVTIEESPVRMVNSSAYYYPASTTECYFGIPSTSASPPLPPPSNENYYSLPPSASPQNSQWDFFWNPFSSLDNYGYSHSMEVDGHGDHMTGDDDMAGLRRVREEEGIPDLEDEYEEEQRQQDQLQWRQQQEQQQQFKQQQEQQQQQWKQQEQQQLQHQQWQQQQLEQKQKQWQWHQQQQQQQQKLNLQEATKSTRDPAGISNTEGQMKKFQSHEAEIIEPIKNKRDFEIDLRRDKELARNNNGGDHWEATAVEETNSSTTNTPGFTVYINRRPGSMSEIMRDIETQFVRICDSSQEISIMLEASRAHYTSTASNELTAIRMLNPVALFRTASSRSTSSRFMVVSSCSKDDNYETGSEFSEESSASCMLSGSHHSTLDRLYAWEKKLYEEVKSGERIRVAYEKKCMQLRSQDVTGDDPCSVEKTRKAVRDLHTRMKISIHSIEAISRRIEKLRDEELHPQLVELLQGLSRMWRTMADCHRIQKRAIDEAKLFLATPKLSGPPPPLIKLAHFASNLELELRNWRSCLETWMTAHRSYIRALAGWLLRCSPTSDPSMVRPVRPFSSLSPPRSSGAPPIFDVCIQWSRLLDSVSEAQAVDGLDFFAAGIASVVGQQREHALAMKRAVASGKEEFDEDDGVVTSAEKIAEVAVKVVCAGMSVAVSLLSEFAFCLMEGCEEVVKRSDNSGKEETRDEDQEECV</sequence>
<feature type="region of interest" description="Disordered" evidence="1">
    <location>
        <begin position="82"/>
        <end position="101"/>
    </location>
</feature>
<evidence type="ECO:0000313" key="4">
    <source>
        <dbReference type="EMBL" id="KMZ62442.1"/>
    </source>
</evidence>
<dbReference type="SUPFAM" id="SSF81995">
    <property type="entry name" value="beta-sandwich domain of Sec23/24"/>
    <property type="match status" value="1"/>
</dbReference>
<evidence type="ECO:0000259" key="3">
    <source>
        <dbReference type="Pfam" id="PF04783"/>
    </source>
</evidence>
<evidence type="ECO:0000313" key="5">
    <source>
        <dbReference type="Proteomes" id="UP000036987"/>
    </source>
</evidence>
<feature type="domain" description="DUF632" evidence="2">
    <location>
        <begin position="398"/>
        <end position="727"/>
    </location>
</feature>
<dbReference type="PANTHER" id="PTHR21450">
    <property type="entry name" value="PROTEIN ALTERED PHOSPHATE STARVATION RESPONSE 1"/>
    <property type="match status" value="1"/>
</dbReference>
<reference evidence="5" key="1">
    <citation type="journal article" date="2016" name="Nature">
        <title>The genome of the seagrass Zostera marina reveals angiosperm adaptation to the sea.</title>
        <authorList>
            <person name="Olsen J.L."/>
            <person name="Rouze P."/>
            <person name="Verhelst B."/>
            <person name="Lin Y.-C."/>
            <person name="Bayer T."/>
            <person name="Collen J."/>
            <person name="Dattolo E."/>
            <person name="De Paoli E."/>
            <person name="Dittami S."/>
            <person name="Maumus F."/>
            <person name="Michel G."/>
            <person name="Kersting A."/>
            <person name="Lauritano C."/>
            <person name="Lohaus R."/>
            <person name="Toepel M."/>
            <person name="Tonon T."/>
            <person name="Vanneste K."/>
            <person name="Amirebrahimi M."/>
            <person name="Brakel J."/>
            <person name="Bostroem C."/>
            <person name="Chovatia M."/>
            <person name="Grimwood J."/>
            <person name="Jenkins J.W."/>
            <person name="Jueterbock A."/>
            <person name="Mraz A."/>
            <person name="Stam W.T."/>
            <person name="Tice H."/>
            <person name="Bornberg-Bauer E."/>
            <person name="Green P.J."/>
            <person name="Pearson G.A."/>
            <person name="Procaccini G."/>
            <person name="Duarte C.M."/>
            <person name="Schmutz J."/>
            <person name="Reusch T.B.H."/>
            <person name="Van de Peer Y."/>
        </authorList>
    </citation>
    <scope>NUCLEOTIDE SEQUENCE [LARGE SCALE GENOMIC DNA]</scope>
    <source>
        <strain evidence="5">cv. Finnish</strain>
    </source>
</reference>
<organism evidence="4 5">
    <name type="scientific">Zostera marina</name>
    <name type="common">Eelgrass</name>
    <dbReference type="NCBI Taxonomy" id="29655"/>
    <lineage>
        <taxon>Eukaryota</taxon>
        <taxon>Viridiplantae</taxon>
        <taxon>Streptophyta</taxon>
        <taxon>Embryophyta</taxon>
        <taxon>Tracheophyta</taxon>
        <taxon>Spermatophyta</taxon>
        <taxon>Magnoliopsida</taxon>
        <taxon>Liliopsida</taxon>
        <taxon>Zosteraceae</taxon>
        <taxon>Zostera</taxon>
    </lineage>
</organism>
<gene>
    <name evidence="4" type="ORF">ZOSMA_462G00050</name>
</gene>
<feature type="region of interest" description="Disordered" evidence="1">
    <location>
        <begin position="305"/>
        <end position="329"/>
    </location>
</feature>
<dbReference type="Proteomes" id="UP000036987">
    <property type="component" value="Unassembled WGS sequence"/>
</dbReference>
<dbReference type="InterPro" id="IPR006867">
    <property type="entry name" value="DUF632"/>
</dbReference>
<feature type="domain" description="DUF630" evidence="3">
    <location>
        <begin position="1"/>
        <end position="58"/>
    </location>
</feature>
<protein>
    <recommendedName>
        <fullName evidence="6">DUF632 domain-containing protein</fullName>
    </recommendedName>
</protein>
<dbReference type="PANTHER" id="PTHR21450:SF3">
    <property type="entry name" value="DUF630 FAMILY PROTEIN (DUF630 AND DUF632)"/>
    <property type="match status" value="1"/>
</dbReference>
<dbReference type="STRING" id="29655.A0A0K9P2G1"/>
<evidence type="ECO:0008006" key="6">
    <source>
        <dbReference type="Google" id="ProtNLM"/>
    </source>
</evidence>
<name>A0A0K9P2G1_ZOSMR</name>
<dbReference type="AlphaFoldDB" id="A0A0K9P2G1"/>
<dbReference type="OMA" id="PMNPSIF"/>
<evidence type="ECO:0000259" key="2">
    <source>
        <dbReference type="Pfam" id="PF04782"/>
    </source>
</evidence>
<feature type="compositionally biased region" description="Acidic residues" evidence="1">
    <location>
        <begin position="228"/>
        <end position="238"/>
    </location>
</feature>
<dbReference type="Pfam" id="PF04783">
    <property type="entry name" value="DUF630"/>
    <property type="match status" value="1"/>
</dbReference>
<keyword evidence="5" id="KW-1185">Reference proteome</keyword>
<feature type="region of interest" description="Disordered" evidence="1">
    <location>
        <begin position="228"/>
        <end position="248"/>
    </location>
</feature>
<evidence type="ECO:0000256" key="1">
    <source>
        <dbReference type="SAM" id="MobiDB-lite"/>
    </source>
</evidence>